<evidence type="ECO:0000256" key="1">
    <source>
        <dbReference type="SAM" id="Phobius"/>
    </source>
</evidence>
<comment type="caution">
    <text evidence="3">The sequence shown here is derived from an EMBL/GenBank/DDBJ whole genome shotgun (WGS) entry which is preliminary data.</text>
</comment>
<evidence type="ECO:0000313" key="4">
    <source>
        <dbReference type="Proteomes" id="UP001140949"/>
    </source>
</evidence>
<feature type="domain" description="Aminotransferase-like plant mobile" evidence="2">
    <location>
        <begin position="83"/>
        <end position="324"/>
    </location>
</feature>
<dbReference type="Pfam" id="PF10536">
    <property type="entry name" value="PMD"/>
    <property type="match status" value="1"/>
</dbReference>
<keyword evidence="4" id="KW-1185">Reference proteome</keyword>
<gene>
    <name evidence="3" type="ORF">M6B38_241940</name>
</gene>
<sequence length="362" mass="41528">MASQNDGRIPGSPTTELIEQQRESHISSLIFSGELCDYKPDVRSREHVTWRYEGQLGFWKLTSDQEALLHVFGFQHIDQIRFLRHDRDLILSLVEHWWPGQNTFQLPFGEMTIVLKDDANILGLPITGEPIIFDESFSAETAIMEYLGVVAPKLKDKSLVTYTWLRKNFMHIDRIGDEKISVDEERVIACTRAYLLGLISAVMFSDSSERVNLRFLLFLKDLTEPTIHAWGASVLAYLYSTMSDFVQFQSKDKLVKNLNGCVTLIQVWSYEHFPIGRPVSRISSDTYVFPTALRWITDAVDPAHCVQSVVPIYRGQFDSLQISEVNLIILYSFIKFIMFYYLIIICPKIGSNGPGLYESLSF</sequence>
<keyword evidence="1" id="KW-0812">Transmembrane</keyword>
<dbReference type="PANTHER" id="PTHR46033">
    <property type="entry name" value="PROTEIN MAIN-LIKE 2"/>
    <property type="match status" value="1"/>
</dbReference>
<dbReference type="Proteomes" id="UP001140949">
    <property type="component" value="Unassembled WGS sequence"/>
</dbReference>
<evidence type="ECO:0000259" key="2">
    <source>
        <dbReference type="Pfam" id="PF10536"/>
    </source>
</evidence>
<accession>A0AAX6DJJ9</accession>
<feature type="transmembrane region" description="Helical" evidence="1">
    <location>
        <begin position="328"/>
        <end position="346"/>
    </location>
</feature>
<name>A0AAX6DJJ9_IRIPA</name>
<reference evidence="3" key="1">
    <citation type="journal article" date="2023" name="GigaByte">
        <title>Genome assembly of the bearded iris, Iris pallida Lam.</title>
        <authorList>
            <person name="Bruccoleri R.E."/>
            <person name="Oakeley E.J."/>
            <person name="Faust A.M.E."/>
            <person name="Altorfer M."/>
            <person name="Dessus-Babus S."/>
            <person name="Burckhardt D."/>
            <person name="Oertli M."/>
            <person name="Naumann U."/>
            <person name="Petersen F."/>
            <person name="Wong J."/>
        </authorList>
    </citation>
    <scope>NUCLEOTIDE SEQUENCE</scope>
    <source>
        <strain evidence="3">GSM-AAB239-AS_SAM_17_03QT</strain>
    </source>
</reference>
<keyword evidence="1" id="KW-0472">Membrane</keyword>
<dbReference type="EMBL" id="JANAVB010044218">
    <property type="protein sequence ID" value="KAJ6791914.1"/>
    <property type="molecule type" value="Genomic_DNA"/>
</dbReference>
<keyword evidence="1" id="KW-1133">Transmembrane helix</keyword>
<proteinExistence type="predicted"/>
<dbReference type="AlphaFoldDB" id="A0AAX6DJJ9"/>
<evidence type="ECO:0000313" key="3">
    <source>
        <dbReference type="EMBL" id="KAJ6791914.1"/>
    </source>
</evidence>
<organism evidence="3 4">
    <name type="scientific">Iris pallida</name>
    <name type="common">Sweet iris</name>
    <dbReference type="NCBI Taxonomy" id="29817"/>
    <lineage>
        <taxon>Eukaryota</taxon>
        <taxon>Viridiplantae</taxon>
        <taxon>Streptophyta</taxon>
        <taxon>Embryophyta</taxon>
        <taxon>Tracheophyta</taxon>
        <taxon>Spermatophyta</taxon>
        <taxon>Magnoliopsida</taxon>
        <taxon>Liliopsida</taxon>
        <taxon>Asparagales</taxon>
        <taxon>Iridaceae</taxon>
        <taxon>Iridoideae</taxon>
        <taxon>Irideae</taxon>
        <taxon>Iris</taxon>
    </lineage>
</organism>
<protein>
    <recommendedName>
        <fullName evidence="2">Aminotransferase-like plant mobile domain-containing protein</fullName>
    </recommendedName>
</protein>
<dbReference type="GO" id="GO:0010073">
    <property type="term" value="P:meristem maintenance"/>
    <property type="evidence" value="ECO:0007669"/>
    <property type="project" value="InterPro"/>
</dbReference>
<dbReference type="InterPro" id="IPR044824">
    <property type="entry name" value="MAIN-like"/>
</dbReference>
<reference evidence="3" key="2">
    <citation type="submission" date="2023-04" db="EMBL/GenBank/DDBJ databases">
        <authorList>
            <person name="Bruccoleri R.E."/>
            <person name="Oakeley E.J."/>
            <person name="Faust A.-M."/>
            <person name="Dessus-Babus S."/>
            <person name="Altorfer M."/>
            <person name="Burckhardt D."/>
            <person name="Oertli M."/>
            <person name="Naumann U."/>
            <person name="Petersen F."/>
            <person name="Wong J."/>
        </authorList>
    </citation>
    <scope>NUCLEOTIDE SEQUENCE</scope>
    <source>
        <strain evidence="3">GSM-AAB239-AS_SAM_17_03QT</strain>
        <tissue evidence="3">Leaf</tissue>
    </source>
</reference>
<dbReference type="InterPro" id="IPR019557">
    <property type="entry name" value="AminoTfrase-like_pln_mobile"/>
</dbReference>
<dbReference type="PANTHER" id="PTHR46033:SF8">
    <property type="entry name" value="PROTEIN MAINTENANCE OF MERISTEMS-LIKE"/>
    <property type="match status" value="1"/>
</dbReference>